<dbReference type="PANTHER" id="PTHR33095">
    <property type="entry name" value="OS07G0619500 PROTEIN"/>
    <property type="match status" value="1"/>
</dbReference>
<organism evidence="1 2">
    <name type="scientific">Forsythia ovata</name>
    <dbReference type="NCBI Taxonomy" id="205694"/>
    <lineage>
        <taxon>Eukaryota</taxon>
        <taxon>Viridiplantae</taxon>
        <taxon>Streptophyta</taxon>
        <taxon>Embryophyta</taxon>
        <taxon>Tracheophyta</taxon>
        <taxon>Spermatophyta</taxon>
        <taxon>Magnoliopsida</taxon>
        <taxon>eudicotyledons</taxon>
        <taxon>Gunneridae</taxon>
        <taxon>Pentapetalae</taxon>
        <taxon>asterids</taxon>
        <taxon>lamiids</taxon>
        <taxon>Lamiales</taxon>
        <taxon>Oleaceae</taxon>
        <taxon>Forsythieae</taxon>
        <taxon>Forsythia</taxon>
    </lineage>
</organism>
<dbReference type="EMBL" id="JBFOLJ010000003">
    <property type="protein sequence ID" value="KAL2550236.1"/>
    <property type="molecule type" value="Genomic_DNA"/>
</dbReference>
<dbReference type="InterPro" id="IPR012442">
    <property type="entry name" value="DUF1645_plant"/>
</dbReference>
<sequence>MLISTSKNGCIPTTTSAGASLLNLIHELPRFSEDVDSTCSTPYVSTPSSPGHDASSLPSGYFFSAPASPMHFMLSKEKVERFSSKYESIFFKSKTGSSFEFEFCSRLLPNGLSRNRSMSSTDELFLNGKIRPMKLSSHLKIPQVLVPLVDLGEGDDEHGEVDSTSTRGRDLEIWRVITTSRNCKPAVAEEFPKLRPPCTLSGGA</sequence>
<name>A0ABD1WKZ8_9LAMI</name>
<comment type="caution">
    <text evidence="1">The sequence shown here is derived from an EMBL/GenBank/DDBJ whole genome shotgun (WGS) entry which is preliminary data.</text>
</comment>
<keyword evidence="2" id="KW-1185">Reference proteome</keyword>
<evidence type="ECO:0000313" key="1">
    <source>
        <dbReference type="EMBL" id="KAL2550236.1"/>
    </source>
</evidence>
<dbReference type="Pfam" id="PF07816">
    <property type="entry name" value="DUF1645"/>
    <property type="match status" value="1"/>
</dbReference>
<dbReference type="Proteomes" id="UP001604277">
    <property type="component" value="Unassembled WGS sequence"/>
</dbReference>
<gene>
    <name evidence="1" type="ORF">Fot_11766</name>
</gene>
<protein>
    <submittedName>
        <fullName evidence="1">Uncharacterized protein</fullName>
    </submittedName>
</protein>
<accession>A0ABD1WKZ8</accession>
<reference evidence="2" key="1">
    <citation type="submission" date="2024-07" db="EMBL/GenBank/DDBJ databases">
        <title>Two chromosome-level genome assemblies of Korean endemic species Abeliophyllum distichum and Forsythia ovata (Oleaceae).</title>
        <authorList>
            <person name="Jang H."/>
        </authorList>
    </citation>
    <scope>NUCLEOTIDE SEQUENCE [LARGE SCALE GENOMIC DNA]</scope>
</reference>
<dbReference type="AlphaFoldDB" id="A0ABD1WKZ8"/>
<proteinExistence type="predicted"/>
<evidence type="ECO:0000313" key="2">
    <source>
        <dbReference type="Proteomes" id="UP001604277"/>
    </source>
</evidence>
<dbReference type="PANTHER" id="PTHR33095:SF57">
    <property type="entry name" value="EXPRESSED PROTEIN"/>
    <property type="match status" value="1"/>
</dbReference>